<accession>A0A931F842</accession>
<organism evidence="6 7">
    <name type="scientific">Halonatronomonas betaini</name>
    <dbReference type="NCBI Taxonomy" id="2778430"/>
    <lineage>
        <taxon>Bacteria</taxon>
        <taxon>Bacillati</taxon>
        <taxon>Bacillota</taxon>
        <taxon>Clostridia</taxon>
        <taxon>Halanaerobiales</taxon>
        <taxon>Halarsenatibacteraceae</taxon>
        <taxon>Halonatronomonas</taxon>
    </lineage>
</organism>
<keyword evidence="7" id="KW-1185">Reference proteome</keyword>
<dbReference type="PANTHER" id="PTHR30371">
    <property type="entry name" value="SEC-INDEPENDENT PROTEIN TRANSLOCASE PROTEIN TATC"/>
    <property type="match status" value="1"/>
</dbReference>
<dbReference type="HAMAP" id="MF_00902">
    <property type="entry name" value="TatC"/>
    <property type="match status" value="1"/>
</dbReference>
<comment type="caution">
    <text evidence="6">The sequence shown here is derived from an EMBL/GenBank/DDBJ whole genome shotgun (WGS) entry which is preliminary data.</text>
</comment>
<keyword evidence="5" id="KW-0813">Transport</keyword>
<dbReference type="NCBIfam" id="TIGR00945">
    <property type="entry name" value="tatC"/>
    <property type="match status" value="1"/>
</dbReference>
<dbReference type="Proteomes" id="UP000621436">
    <property type="component" value="Unassembled WGS sequence"/>
</dbReference>
<dbReference type="InterPro" id="IPR019820">
    <property type="entry name" value="Sec-indep_translocase_CS"/>
</dbReference>
<dbReference type="GO" id="GO:0033281">
    <property type="term" value="C:TAT protein transport complex"/>
    <property type="evidence" value="ECO:0007669"/>
    <property type="project" value="UniProtKB-UniRule"/>
</dbReference>
<evidence type="ECO:0000256" key="1">
    <source>
        <dbReference type="ARBA" id="ARBA00004141"/>
    </source>
</evidence>
<feature type="transmembrane region" description="Helical" evidence="5">
    <location>
        <begin position="103"/>
        <end position="128"/>
    </location>
</feature>
<dbReference type="PROSITE" id="PS01218">
    <property type="entry name" value="TATC"/>
    <property type="match status" value="1"/>
</dbReference>
<comment type="subunit">
    <text evidence="5">Forms a complex with TatA.</text>
</comment>
<dbReference type="GO" id="GO:0043953">
    <property type="term" value="P:protein transport by the Tat complex"/>
    <property type="evidence" value="ECO:0007669"/>
    <property type="project" value="UniProtKB-UniRule"/>
</dbReference>
<keyword evidence="4 5" id="KW-0472">Membrane</keyword>
<keyword evidence="5" id="KW-0811">Translocation</keyword>
<dbReference type="Pfam" id="PF00902">
    <property type="entry name" value="TatC"/>
    <property type="match status" value="1"/>
</dbReference>
<dbReference type="EMBL" id="JADPIE010000005">
    <property type="protein sequence ID" value="MBF8437351.1"/>
    <property type="molecule type" value="Genomic_DNA"/>
</dbReference>
<feature type="transmembrane region" description="Helical" evidence="5">
    <location>
        <begin position="62"/>
        <end position="83"/>
    </location>
</feature>
<dbReference type="PRINTS" id="PR01840">
    <property type="entry name" value="TATCFAMILY"/>
</dbReference>
<name>A0A931F842_9FIRM</name>
<comment type="caution">
    <text evidence="5">Lacks conserved residue(s) required for the propagation of feature annotation.</text>
</comment>
<sequence length="231" mass="26204">MESDNLEMSIVEHLEELRNRLIKSIIAVVIAAFVAYFFSEELMEILTRPVGELVFLRPTEAFFTYIKISIFAGIIVALPFLLYQFWSFVLPALHDNEKKYINLLLPISLFMFALGIAFGFAVVLPLGMRFLLNFGSPELSAMISISHYVSFLLTLLLPFGLIFQLPLVLNLMVKLGIVKIDTLTMFRKYIIVLIFIISAILTPPDIITQMFMAGPLILLYEGSILIAKFIN</sequence>
<feature type="transmembrane region" description="Helical" evidence="5">
    <location>
        <begin position="185"/>
        <end position="204"/>
    </location>
</feature>
<keyword evidence="3 5" id="KW-1133">Transmembrane helix</keyword>
<keyword evidence="5" id="KW-0653">Protein transport</keyword>
<evidence type="ECO:0000256" key="3">
    <source>
        <dbReference type="ARBA" id="ARBA00022989"/>
    </source>
</evidence>
<gene>
    <name evidence="5 6" type="primary">tatC</name>
    <name evidence="6" type="ORF">I0Q91_09690</name>
</gene>
<comment type="function">
    <text evidence="5">Part of the twin-arginine translocation (Tat) system that transports large folded proteins containing a characteristic twin-arginine motif in their signal peptide across membranes.</text>
</comment>
<dbReference type="GO" id="GO:0065002">
    <property type="term" value="P:intracellular protein transmembrane transport"/>
    <property type="evidence" value="ECO:0007669"/>
    <property type="project" value="TreeGrafter"/>
</dbReference>
<evidence type="ECO:0000256" key="4">
    <source>
        <dbReference type="ARBA" id="ARBA00023136"/>
    </source>
</evidence>
<dbReference type="AlphaFoldDB" id="A0A931F842"/>
<evidence type="ECO:0000256" key="5">
    <source>
        <dbReference type="HAMAP-Rule" id="MF_00902"/>
    </source>
</evidence>
<proteinExistence type="inferred from homology"/>
<protein>
    <recommendedName>
        <fullName evidence="5">Sec-independent protein translocase protein TatC</fullName>
    </recommendedName>
</protein>
<feature type="transmembrane region" description="Helical" evidence="5">
    <location>
        <begin position="148"/>
        <end position="173"/>
    </location>
</feature>
<evidence type="ECO:0000256" key="2">
    <source>
        <dbReference type="ARBA" id="ARBA00022692"/>
    </source>
</evidence>
<dbReference type="PANTHER" id="PTHR30371:SF0">
    <property type="entry name" value="SEC-INDEPENDENT PROTEIN TRANSLOCASE PROTEIN TATC, CHLOROPLASTIC-RELATED"/>
    <property type="match status" value="1"/>
</dbReference>
<reference evidence="6" key="1">
    <citation type="submission" date="2020-11" db="EMBL/GenBank/DDBJ databases">
        <title>Halonatronomonas betainensis gen. nov., sp. nov. a novel haloalkaliphilic representative of the family Halanaerobiacae capable of betaine degradation.</title>
        <authorList>
            <person name="Boltyanskaya Y."/>
            <person name="Kevbrin V."/>
            <person name="Detkova E."/>
            <person name="Grouzdev D.S."/>
            <person name="Koziaeva V."/>
            <person name="Zhilina T."/>
        </authorList>
    </citation>
    <scope>NUCLEOTIDE SEQUENCE</scope>
    <source>
        <strain evidence="6">Z-7014</strain>
    </source>
</reference>
<comment type="similarity">
    <text evidence="5">Belongs to the TatC family.</text>
</comment>
<dbReference type="RefSeq" id="WP_270454325.1">
    <property type="nucleotide sequence ID" value="NZ_JADPIE010000005.1"/>
</dbReference>
<comment type="subcellular location">
    <subcellularLocation>
        <location evidence="5">Cell membrane</location>
        <topology evidence="5">Multi-pass membrane protein</topology>
    </subcellularLocation>
    <subcellularLocation>
        <location evidence="1">Membrane</location>
        <topology evidence="1">Multi-pass membrane protein</topology>
    </subcellularLocation>
</comment>
<evidence type="ECO:0000313" key="6">
    <source>
        <dbReference type="EMBL" id="MBF8437351.1"/>
    </source>
</evidence>
<keyword evidence="5" id="KW-1003">Cell membrane</keyword>
<keyword evidence="2 5" id="KW-0812">Transmembrane</keyword>
<dbReference type="GO" id="GO:0009977">
    <property type="term" value="F:proton motive force dependent protein transmembrane transporter activity"/>
    <property type="evidence" value="ECO:0007669"/>
    <property type="project" value="TreeGrafter"/>
</dbReference>
<dbReference type="InterPro" id="IPR002033">
    <property type="entry name" value="TatC"/>
</dbReference>
<feature type="transmembrane region" description="Helical" evidence="5">
    <location>
        <begin position="21"/>
        <end position="39"/>
    </location>
</feature>
<evidence type="ECO:0000313" key="7">
    <source>
        <dbReference type="Proteomes" id="UP000621436"/>
    </source>
</evidence>